<dbReference type="InterPro" id="IPR011017">
    <property type="entry name" value="TRASH_dom"/>
</dbReference>
<dbReference type="eggNOG" id="COG3350">
    <property type="taxonomic scope" value="Bacteria"/>
</dbReference>
<dbReference type="Proteomes" id="UP000009047">
    <property type="component" value="Chromosome"/>
</dbReference>
<dbReference type="AlphaFoldDB" id="E1QI43"/>
<protein>
    <submittedName>
        <fullName evidence="2">TRASH domain protein</fullName>
    </submittedName>
</protein>
<gene>
    <name evidence="2" type="ordered locus">Deba_1871</name>
</gene>
<evidence type="ECO:0000313" key="2">
    <source>
        <dbReference type="EMBL" id="ADK85236.1"/>
    </source>
</evidence>
<dbReference type="STRING" id="644282.Deba_1871"/>
<feature type="domain" description="TRASH" evidence="1">
    <location>
        <begin position="54"/>
        <end position="91"/>
    </location>
</feature>
<dbReference type="RefSeq" id="WP_013258677.1">
    <property type="nucleotide sequence ID" value="NC_014365.1"/>
</dbReference>
<dbReference type="HOGENOM" id="CLU_168222_0_1_7"/>
<keyword evidence="3" id="KW-1185">Reference proteome</keyword>
<evidence type="ECO:0000259" key="1">
    <source>
        <dbReference type="SMART" id="SM00746"/>
    </source>
</evidence>
<name>E1QI43_DESB2</name>
<accession>E1QI43</accession>
<dbReference type="OrthoDB" id="3078737at2"/>
<dbReference type="KEGG" id="dbr:Deba_1871"/>
<proteinExistence type="predicted"/>
<dbReference type="EMBL" id="CP002085">
    <property type="protein sequence ID" value="ADK85236.1"/>
    <property type="molecule type" value="Genomic_DNA"/>
</dbReference>
<organism evidence="2 3">
    <name type="scientific">Desulfarculus baarsii (strain ATCC 33931 / DSM 2075 / LMG 7858 / VKM B-1802 / 2st14)</name>
    <dbReference type="NCBI Taxonomy" id="644282"/>
    <lineage>
        <taxon>Bacteria</taxon>
        <taxon>Pseudomonadati</taxon>
        <taxon>Thermodesulfobacteriota</taxon>
        <taxon>Desulfarculia</taxon>
        <taxon>Desulfarculales</taxon>
        <taxon>Desulfarculaceae</taxon>
        <taxon>Desulfarculus</taxon>
    </lineage>
</organism>
<sequence length="95" mass="10776">MGLIRILLIALSVWLLYRLIRHYLGGGQGPRRAKAGHAPREPNATPAIEELVQDPQCQTYLPKNEAVRARIDGRDVFFCCEKCRDQYLIARGAKK</sequence>
<evidence type="ECO:0000313" key="3">
    <source>
        <dbReference type="Proteomes" id="UP000009047"/>
    </source>
</evidence>
<dbReference type="SMART" id="SM00746">
    <property type="entry name" value="TRASH"/>
    <property type="match status" value="1"/>
</dbReference>
<reference evidence="2 3" key="1">
    <citation type="journal article" date="2010" name="Stand. Genomic Sci.">
        <title>Complete genome sequence of Desulfarculus baarsii type strain (2st14).</title>
        <authorList>
            <person name="Sun H."/>
            <person name="Spring S."/>
            <person name="Lapidus A."/>
            <person name="Davenport K."/>
            <person name="Del Rio T.G."/>
            <person name="Tice H."/>
            <person name="Nolan M."/>
            <person name="Copeland A."/>
            <person name="Cheng J.F."/>
            <person name="Lucas S."/>
            <person name="Tapia R."/>
            <person name="Goodwin L."/>
            <person name="Pitluck S."/>
            <person name="Ivanova N."/>
            <person name="Pagani I."/>
            <person name="Mavromatis K."/>
            <person name="Ovchinnikova G."/>
            <person name="Pati A."/>
            <person name="Chen A."/>
            <person name="Palaniappan K."/>
            <person name="Hauser L."/>
            <person name="Chang Y.J."/>
            <person name="Jeffries C.D."/>
            <person name="Detter J.C."/>
            <person name="Han C."/>
            <person name="Rohde M."/>
            <person name="Brambilla E."/>
            <person name="Goker M."/>
            <person name="Woyke T."/>
            <person name="Bristow J."/>
            <person name="Eisen J.A."/>
            <person name="Markowitz V."/>
            <person name="Hugenholtz P."/>
            <person name="Kyrpides N.C."/>
            <person name="Klenk H.P."/>
            <person name="Land M."/>
        </authorList>
    </citation>
    <scope>NUCLEOTIDE SEQUENCE [LARGE SCALE GENOMIC DNA]</scope>
    <source>
        <strain evidence="3">ATCC 33931 / DSM 2075 / LMG 7858 / VKM B-1802 / 2st14</strain>
    </source>
</reference>